<dbReference type="InterPro" id="IPR048365">
    <property type="entry name" value="TNP-like_RNaseH_N"/>
</dbReference>
<sequence length="135" mass="15185">MSESEKICVLFLDEMSIKPGYTYAADLDCIEGFTTFKQDNKDKPPYATEVLGYYFTSPTGKFSLKRLVEEAIDILQSCQLEVVSIVCDQGIVCLQKVDEETHSSIRTLKKMNVKLAAQEKDGISKKIEAVYAKQI</sequence>
<evidence type="ECO:0000313" key="2">
    <source>
        <dbReference type="EMBL" id="GBM75091.1"/>
    </source>
</evidence>
<dbReference type="OrthoDB" id="7698710at2759"/>
<dbReference type="Pfam" id="PF21787">
    <property type="entry name" value="TNP-like_RNaseH_N"/>
    <property type="match status" value="1"/>
</dbReference>
<gene>
    <name evidence="2" type="ORF">AVEN_197449_1</name>
</gene>
<evidence type="ECO:0000259" key="1">
    <source>
        <dbReference type="Pfam" id="PF21787"/>
    </source>
</evidence>
<dbReference type="AlphaFoldDB" id="A0A4Y2IBJ7"/>
<organism evidence="2 3">
    <name type="scientific">Araneus ventricosus</name>
    <name type="common">Orbweaver spider</name>
    <name type="synonym">Epeira ventricosa</name>
    <dbReference type="NCBI Taxonomy" id="182803"/>
    <lineage>
        <taxon>Eukaryota</taxon>
        <taxon>Metazoa</taxon>
        <taxon>Ecdysozoa</taxon>
        <taxon>Arthropoda</taxon>
        <taxon>Chelicerata</taxon>
        <taxon>Arachnida</taxon>
        <taxon>Araneae</taxon>
        <taxon>Araneomorphae</taxon>
        <taxon>Entelegynae</taxon>
        <taxon>Araneoidea</taxon>
        <taxon>Araneidae</taxon>
        <taxon>Araneus</taxon>
    </lineage>
</organism>
<protein>
    <recommendedName>
        <fullName evidence="1">Transposable element P transposase-like RNase H domain-containing protein</fullName>
    </recommendedName>
</protein>
<evidence type="ECO:0000313" key="3">
    <source>
        <dbReference type="Proteomes" id="UP000499080"/>
    </source>
</evidence>
<feature type="domain" description="Transposable element P transposase-like RNase H" evidence="1">
    <location>
        <begin position="2"/>
        <end position="51"/>
    </location>
</feature>
<name>A0A4Y2IBJ7_ARAVE</name>
<dbReference type="EMBL" id="BGPR01002535">
    <property type="protein sequence ID" value="GBM75091.1"/>
    <property type="molecule type" value="Genomic_DNA"/>
</dbReference>
<dbReference type="Proteomes" id="UP000499080">
    <property type="component" value="Unassembled WGS sequence"/>
</dbReference>
<proteinExistence type="predicted"/>
<keyword evidence="3" id="KW-1185">Reference proteome</keyword>
<reference evidence="2 3" key="1">
    <citation type="journal article" date="2019" name="Sci. Rep.">
        <title>Orb-weaving spider Araneus ventricosus genome elucidates the spidroin gene catalogue.</title>
        <authorList>
            <person name="Kono N."/>
            <person name="Nakamura H."/>
            <person name="Ohtoshi R."/>
            <person name="Moran D.A.P."/>
            <person name="Shinohara A."/>
            <person name="Yoshida Y."/>
            <person name="Fujiwara M."/>
            <person name="Mori M."/>
            <person name="Tomita M."/>
            <person name="Arakawa K."/>
        </authorList>
    </citation>
    <scope>NUCLEOTIDE SEQUENCE [LARGE SCALE GENOMIC DNA]</scope>
</reference>
<accession>A0A4Y2IBJ7</accession>
<comment type="caution">
    <text evidence="2">The sequence shown here is derived from an EMBL/GenBank/DDBJ whole genome shotgun (WGS) entry which is preliminary data.</text>
</comment>